<dbReference type="InterPro" id="IPR050490">
    <property type="entry name" value="Bact_solute-bd_prot1"/>
</dbReference>
<feature type="signal peptide" evidence="3">
    <location>
        <begin position="1"/>
        <end position="23"/>
    </location>
</feature>
<evidence type="ECO:0000256" key="2">
    <source>
        <dbReference type="ARBA" id="ARBA00008520"/>
    </source>
</evidence>
<accession>A0A318K506</accession>
<evidence type="ECO:0000313" key="4">
    <source>
        <dbReference type="EMBL" id="PXX48778.1"/>
    </source>
</evidence>
<evidence type="ECO:0000313" key="5">
    <source>
        <dbReference type="Proteomes" id="UP000248395"/>
    </source>
</evidence>
<evidence type="ECO:0000256" key="3">
    <source>
        <dbReference type="SAM" id="SignalP"/>
    </source>
</evidence>
<dbReference type="EMBL" id="QJKC01000006">
    <property type="protein sequence ID" value="PXX48778.1"/>
    <property type="molecule type" value="Genomic_DNA"/>
</dbReference>
<dbReference type="PANTHER" id="PTHR43649">
    <property type="entry name" value="ARABINOSE-BINDING PROTEIN-RELATED"/>
    <property type="match status" value="1"/>
</dbReference>
<protein>
    <submittedName>
        <fullName evidence="4">Carbohydrate ABC transporter substrate-binding protein (CUT1 family)</fullName>
    </submittedName>
</protein>
<sequence length="411" mass="45657">MKHRALLPLLLSACCMYSTTAMAKEVQLFNDKGFWSGPLQTVANAARADGINLKISPYANAEQYKTFIQASVASGRTPELFTWWTGASLNTLAATGQLAPLGALWQEMEADGRFQPGVKELFSVNGQPYAVPLQLSRWVVLYDKRVFARLGLKPPASWAELQTVAARIKAAGQTPFLATTQDGWRGFIWFQELLLRTDPKAYTGLNNGSVAYDSPAVRNVFRIWSDMYAKGWFSDPRSNEEINDFVRGKGVMYLFGEWAVGLLDKAGFPLKELGVFILPNAPGVQQPAIIVEGAPIVASRKGLANPEVMKTLRFWVSNQGAQTWGKASGNYIGNDKIAAPNALISQVNTQLAQKRHTLFLRLWESVPSTLQGEMVAEFNRFMLKPDMSTAQHVMQRMQSLNAAYWSKRKKP</sequence>
<dbReference type="RefSeq" id="WP_059285063.1">
    <property type="nucleotide sequence ID" value="NZ_LNQU01000014.1"/>
</dbReference>
<feature type="chain" id="PRO_5016392422" evidence="3">
    <location>
        <begin position="24"/>
        <end position="411"/>
    </location>
</feature>
<dbReference type="InterPro" id="IPR006059">
    <property type="entry name" value="SBP"/>
</dbReference>
<keyword evidence="5" id="KW-1185">Reference proteome</keyword>
<organism evidence="4 5">
    <name type="scientific">Aquitalea magnusonii</name>
    <dbReference type="NCBI Taxonomy" id="332411"/>
    <lineage>
        <taxon>Bacteria</taxon>
        <taxon>Pseudomonadati</taxon>
        <taxon>Pseudomonadota</taxon>
        <taxon>Betaproteobacteria</taxon>
        <taxon>Neisseriales</taxon>
        <taxon>Chromobacteriaceae</taxon>
        <taxon>Aquitalea</taxon>
    </lineage>
</organism>
<gene>
    <name evidence="4" type="ORF">DFR38_106155</name>
</gene>
<dbReference type="Gene3D" id="3.40.190.10">
    <property type="entry name" value="Periplasmic binding protein-like II"/>
    <property type="match status" value="2"/>
</dbReference>
<name>A0A318K506_9NEIS</name>
<dbReference type="PANTHER" id="PTHR43649:SF14">
    <property type="entry name" value="BLR3389 PROTEIN"/>
    <property type="match status" value="1"/>
</dbReference>
<dbReference type="AlphaFoldDB" id="A0A318K506"/>
<dbReference type="Pfam" id="PF13416">
    <property type="entry name" value="SBP_bac_8"/>
    <property type="match status" value="1"/>
</dbReference>
<dbReference type="OrthoDB" id="8663148at2"/>
<keyword evidence="3" id="KW-0732">Signal</keyword>
<comment type="caution">
    <text evidence="4">The sequence shown here is derived from an EMBL/GenBank/DDBJ whole genome shotgun (WGS) entry which is preliminary data.</text>
</comment>
<reference evidence="4 5" key="1">
    <citation type="submission" date="2018-05" db="EMBL/GenBank/DDBJ databases">
        <title>Genomic Encyclopedia of Type Strains, Phase IV (KMG-IV): sequencing the most valuable type-strain genomes for metagenomic binning, comparative biology and taxonomic classification.</title>
        <authorList>
            <person name="Goeker M."/>
        </authorList>
    </citation>
    <scope>NUCLEOTIDE SEQUENCE [LARGE SCALE GENOMIC DNA]</scope>
    <source>
        <strain evidence="4 5">DSM 25134</strain>
    </source>
</reference>
<dbReference type="SUPFAM" id="SSF53850">
    <property type="entry name" value="Periplasmic binding protein-like II"/>
    <property type="match status" value="1"/>
</dbReference>
<dbReference type="GO" id="GO:0042597">
    <property type="term" value="C:periplasmic space"/>
    <property type="evidence" value="ECO:0007669"/>
    <property type="project" value="UniProtKB-SubCell"/>
</dbReference>
<comment type="similarity">
    <text evidence="2">Belongs to the bacterial solute-binding protein 1 family.</text>
</comment>
<comment type="subcellular location">
    <subcellularLocation>
        <location evidence="1">Periplasm</location>
    </subcellularLocation>
</comment>
<dbReference type="Proteomes" id="UP000248395">
    <property type="component" value="Unassembled WGS sequence"/>
</dbReference>
<evidence type="ECO:0000256" key="1">
    <source>
        <dbReference type="ARBA" id="ARBA00004418"/>
    </source>
</evidence>
<proteinExistence type="inferred from homology"/>